<keyword evidence="2" id="KW-1185">Reference proteome</keyword>
<comment type="caution">
    <text evidence="1">The sequence shown here is derived from an EMBL/GenBank/DDBJ whole genome shotgun (WGS) entry which is preliminary data.</text>
</comment>
<gene>
    <name evidence="1" type="ORF">D5086_020673</name>
</gene>
<proteinExistence type="predicted"/>
<reference evidence="1 2" key="1">
    <citation type="journal article" date="2024" name="Plant Biotechnol. J.">
        <title>Genome and CRISPR/Cas9 system of a widespread forest tree (Populus alba) in the world.</title>
        <authorList>
            <person name="Liu Y.J."/>
            <person name="Jiang P.F."/>
            <person name="Han X.M."/>
            <person name="Li X.Y."/>
            <person name="Wang H.M."/>
            <person name="Wang Y.J."/>
            <person name="Wang X.X."/>
            <person name="Zeng Q.Y."/>
        </authorList>
    </citation>
    <scope>NUCLEOTIDE SEQUENCE [LARGE SCALE GENOMIC DNA]</scope>
    <source>
        <strain evidence="2">cv. PAL-ZL1</strain>
    </source>
</reference>
<protein>
    <submittedName>
        <fullName evidence="1">Uncharacterized protein</fullName>
    </submittedName>
</protein>
<evidence type="ECO:0000313" key="2">
    <source>
        <dbReference type="Proteomes" id="UP000309997"/>
    </source>
</evidence>
<accession>A0ACC4BL35</accession>
<organism evidence="1 2">
    <name type="scientific">Populus alba</name>
    <name type="common">White poplar</name>
    <dbReference type="NCBI Taxonomy" id="43335"/>
    <lineage>
        <taxon>Eukaryota</taxon>
        <taxon>Viridiplantae</taxon>
        <taxon>Streptophyta</taxon>
        <taxon>Embryophyta</taxon>
        <taxon>Tracheophyta</taxon>
        <taxon>Spermatophyta</taxon>
        <taxon>Magnoliopsida</taxon>
        <taxon>eudicotyledons</taxon>
        <taxon>Gunneridae</taxon>
        <taxon>Pentapetalae</taxon>
        <taxon>rosids</taxon>
        <taxon>fabids</taxon>
        <taxon>Malpighiales</taxon>
        <taxon>Salicaceae</taxon>
        <taxon>Saliceae</taxon>
        <taxon>Populus</taxon>
    </lineage>
</organism>
<evidence type="ECO:0000313" key="1">
    <source>
        <dbReference type="EMBL" id="KAL3579169.1"/>
    </source>
</evidence>
<dbReference type="EMBL" id="RCHU02000010">
    <property type="protein sequence ID" value="KAL3579169.1"/>
    <property type="molecule type" value="Genomic_DNA"/>
</dbReference>
<dbReference type="Proteomes" id="UP000309997">
    <property type="component" value="Unassembled WGS sequence"/>
</dbReference>
<sequence>MTMDLETQPIYNINQDLKQPHVYSMKATKEAGAVAGLNVLRIVTEPIVDAMAYDADELERMMKKLEHVCTPILAEEQGEGQKLESIPGRCTCPLEFRDMAELR</sequence>
<name>A0ACC4BL35_POPAL</name>